<reference evidence="1 2" key="1">
    <citation type="journal article" date="2022" name="Plant J.">
        <title>Chromosome-level genome of Camellia lanceoleosa provides a valuable resource for understanding genome evolution and self-incompatibility.</title>
        <authorList>
            <person name="Gong W."/>
            <person name="Xiao S."/>
            <person name="Wang L."/>
            <person name="Liao Z."/>
            <person name="Chang Y."/>
            <person name="Mo W."/>
            <person name="Hu G."/>
            <person name="Li W."/>
            <person name="Zhao G."/>
            <person name="Zhu H."/>
            <person name="Hu X."/>
            <person name="Ji K."/>
            <person name="Xiang X."/>
            <person name="Song Q."/>
            <person name="Yuan D."/>
            <person name="Jin S."/>
            <person name="Zhang L."/>
        </authorList>
    </citation>
    <scope>NUCLEOTIDE SEQUENCE [LARGE SCALE GENOMIC DNA]</scope>
    <source>
        <strain evidence="1">SQ_2022a</strain>
    </source>
</reference>
<sequence length="350" mass="39033">MDFINHSKKVNSQSSSSKSRRKNQQQQHDQQQEESKSWCAGGRFIGVRRRPWGRYAAEIRDPSTKERHWLGTFDTAEEAALAYDTAALSMRGSLARTNFVYSDNNINNIPIPPPPPPPPAASSDHELLHDFSAGLFLVNSHQNQQHNQLFYFGSTGQEDHDQDHHRPLNVSHFSSGFFPVPGDEWIQRRVNDDDSDHQQQQQQQNIIMHGGTGTGTAGGSLKHQQYFCDDEVDLPPLPPDISSYYYDGSKSVQQQQQQQLSEVGHGADVWKEDMRFLGEDKFSVGTGSGSYLSEFLQQQSTLLGRMEPVSDGLSSSPSSLPLLLPADEAHHGFDLGGSSSSSSFSSTYFF</sequence>
<proteinExistence type="predicted"/>
<dbReference type="Proteomes" id="UP001060215">
    <property type="component" value="Chromosome 6"/>
</dbReference>
<evidence type="ECO:0000313" key="2">
    <source>
        <dbReference type="Proteomes" id="UP001060215"/>
    </source>
</evidence>
<organism evidence="1 2">
    <name type="scientific">Camellia lanceoleosa</name>
    <dbReference type="NCBI Taxonomy" id="1840588"/>
    <lineage>
        <taxon>Eukaryota</taxon>
        <taxon>Viridiplantae</taxon>
        <taxon>Streptophyta</taxon>
        <taxon>Embryophyta</taxon>
        <taxon>Tracheophyta</taxon>
        <taxon>Spermatophyta</taxon>
        <taxon>Magnoliopsida</taxon>
        <taxon>eudicotyledons</taxon>
        <taxon>Gunneridae</taxon>
        <taxon>Pentapetalae</taxon>
        <taxon>asterids</taxon>
        <taxon>Ericales</taxon>
        <taxon>Theaceae</taxon>
        <taxon>Camellia</taxon>
    </lineage>
</organism>
<gene>
    <name evidence="1" type="ORF">LOK49_LG03G00007</name>
</gene>
<name>A0ACC0IBK5_9ERIC</name>
<dbReference type="EMBL" id="CM045763">
    <property type="protein sequence ID" value="KAI8022870.1"/>
    <property type="molecule type" value="Genomic_DNA"/>
</dbReference>
<evidence type="ECO:0000313" key="1">
    <source>
        <dbReference type="EMBL" id="KAI8022870.1"/>
    </source>
</evidence>
<accession>A0ACC0IBK5</accession>
<keyword evidence="2" id="KW-1185">Reference proteome</keyword>
<comment type="caution">
    <text evidence="1">The sequence shown here is derived from an EMBL/GenBank/DDBJ whole genome shotgun (WGS) entry which is preliminary data.</text>
</comment>
<protein>
    <submittedName>
        <fullName evidence="1">Ethylene-responsive transcription factor LEP</fullName>
    </submittedName>
</protein>